<keyword evidence="2" id="KW-1185">Reference proteome</keyword>
<organism evidence="1 2">
    <name type="scientific">Portunus trituberculatus</name>
    <name type="common">Swimming crab</name>
    <name type="synonym">Neptunus trituberculatus</name>
    <dbReference type="NCBI Taxonomy" id="210409"/>
    <lineage>
        <taxon>Eukaryota</taxon>
        <taxon>Metazoa</taxon>
        <taxon>Ecdysozoa</taxon>
        <taxon>Arthropoda</taxon>
        <taxon>Crustacea</taxon>
        <taxon>Multicrustacea</taxon>
        <taxon>Malacostraca</taxon>
        <taxon>Eumalacostraca</taxon>
        <taxon>Eucarida</taxon>
        <taxon>Decapoda</taxon>
        <taxon>Pleocyemata</taxon>
        <taxon>Brachyura</taxon>
        <taxon>Eubrachyura</taxon>
        <taxon>Portunoidea</taxon>
        <taxon>Portunidae</taxon>
        <taxon>Portuninae</taxon>
        <taxon>Portunus</taxon>
    </lineage>
</organism>
<reference evidence="1 2" key="1">
    <citation type="submission" date="2019-05" db="EMBL/GenBank/DDBJ databases">
        <title>Another draft genome of Portunus trituberculatus and its Hox gene families provides insights of decapod evolution.</title>
        <authorList>
            <person name="Jeong J.-H."/>
            <person name="Song I."/>
            <person name="Kim S."/>
            <person name="Choi T."/>
            <person name="Kim D."/>
            <person name="Ryu S."/>
            <person name="Kim W."/>
        </authorList>
    </citation>
    <scope>NUCLEOTIDE SEQUENCE [LARGE SCALE GENOMIC DNA]</scope>
    <source>
        <tissue evidence="1">Muscle</tissue>
    </source>
</reference>
<comment type="caution">
    <text evidence="1">The sequence shown here is derived from an EMBL/GenBank/DDBJ whole genome shotgun (WGS) entry which is preliminary data.</text>
</comment>
<protein>
    <submittedName>
        <fullName evidence="1">Uncharacterized protein</fullName>
    </submittedName>
</protein>
<name>A0A5B7G839_PORTR</name>
<dbReference type="AlphaFoldDB" id="A0A5B7G839"/>
<evidence type="ECO:0000313" key="2">
    <source>
        <dbReference type="Proteomes" id="UP000324222"/>
    </source>
</evidence>
<dbReference type="EMBL" id="VSRR010011577">
    <property type="protein sequence ID" value="MPC53383.1"/>
    <property type="molecule type" value="Genomic_DNA"/>
</dbReference>
<sequence length="62" mass="7146">MSRYPASGKHHWVSVTTVMSATATSLKDTVMEISICRIFTEFAYSRVESLLRKTQIYFPPKF</sequence>
<proteinExistence type="predicted"/>
<evidence type="ECO:0000313" key="1">
    <source>
        <dbReference type="EMBL" id="MPC53383.1"/>
    </source>
</evidence>
<dbReference type="Proteomes" id="UP000324222">
    <property type="component" value="Unassembled WGS sequence"/>
</dbReference>
<accession>A0A5B7G839</accession>
<gene>
    <name evidence="1" type="ORF">E2C01_047272</name>
</gene>